<dbReference type="InterPro" id="IPR021147">
    <property type="entry name" value="DUF697"/>
</dbReference>
<dbReference type="InterPro" id="IPR006073">
    <property type="entry name" value="GTP-bd"/>
</dbReference>
<name>A0A2S3WIV9_PSEPU</name>
<keyword evidence="2" id="KW-0812">Transmembrane</keyword>
<dbReference type="Gene3D" id="3.40.50.300">
    <property type="entry name" value="P-loop containing nucleotide triphosphate hydrolases"/>
    <property type="match status" value="1"/>
</dbReference>
<evidence type="ECO:0000256" key="3">
    <source>
        <dbReference type="ARBA" id="ARBA00022989"/>
    </source>
</evidence>
<proteinExistence type="predicted"/>
<evidence type="ECO:0000256" key="1">
    <source>
        <dbReference type="ARBA" id="ARBA00004141"/>
    </source>
</evidence>
<dbReference type="AlphaFoldDB" id="A0A2S3WIV9"/>
<organism evidence="6 7">
    <name type="scientific">Pseudomonas putida</name>
    <name type="common">Arthrobacter siderocapsulatus</name>
    <dbReference type="NCBI Taxonomy" id="303"/>
    <lineage>
        <taxon>Bacteria</taxon>
        <taxon>Pseudomonadati</taxon>
        <taxon>Pseudomonadota</taxon>
        <taxon>Gammaproteobacteria</taxon>
        <taxon>Pseudomonadales</taxon>
        <taxon>Pseudomonadaceae</taxon>
        <taxon>Pseudomonas</taxon>
    </lineage>
</organism>
<reference evidence="6 7" key="2">
    <citation type="submission" date="2018-03" db="EMBL/GenBank/DDBJ databases">
        <title>Draft genome of Pseudomonas putida strain KT-27.</title>
        <authorList>
            <person name="Yoshizawa S."/>
            <person name="Khan N.H."/>
            <person name="Nishimura M."/>
            <person name="Chiura H.X."/>
            <person name="Ogura Y."/>
            <person name="Hayashi T."/>
            <person name="Kogure K."/>
        </authorList>
    </citation>
    <scope>NUCLEOTIDE SEQUENCE [LARGE SCALE GENOMIC DNA]</scope>
    <source>
        <strain evidence="6 7">KT-27</strain>
    </source>
</reference>
<dbReference type="GO" id="GO:0016020">
    <property type="term" value="C:membrane"/>
    <property type="evidence" value="ECO:0007669"/>
    <property type="project" value="UniProtKB-SubCell"/>
</dbReference>
<dbReference type="SUPFAM" id="SSF52540">
    <property type="entry name" value="P-loop containing nucleoside triphosphate hydrolases"/>
    <property type="match status" value="1"/>
</dbReference>
<feature type="domain" description="G" evidence="5">
    <location>
        <begin position="28"/>
        <end position="148"/>
    </location>
</feature>
<keyword evidence="3" id="KW-1133">Transmembrane helix</keyword>
<evidence type="ECO:0000313" key="6">
    <source>
        <dbReference type="EMBL" id="POF90862.1"/>
    </source>
</evidence>
<sequence>MVEVADRQQDAIDDVIRDAVRGSGKVNIVVAGKTGVGKSTLINTVFRGQLAKTGSGTPVTQQIEEITKEGHPITIIDSKGLELKDYATILKDLESFLELRAGHHDENKHIHAAWICIQEGGDRIEQAEIDLCRVLIDQSIPVVAVVTKSMFAKDVDFHLKVKKLLPGASAVVRVRAEAQQIEDDEGNVFKFGVKGIDELIYESARLIPEAKKRAFANALSSRHQSSMKIKVEQAEKEVLIASGLAAAAGATPIPFSDSFVLIPIQVGMLAKIGVTFGMEVSTSALTTLVASALGSSAASLLGRAVVTGLLKMIPGVGSAVGGTIAATTAATLTKGLGAAYISVLTDFCNNNPGKELNISLIGDELKRKLSLK</sequence>
<gene>
    <name evidence="6" type="ORF">BGP80_24110</name>
</gene>
<evidence type="ECO:0000256" key="4">
    <source>
        <dbReference type="ARBA" id="ARBA00023136"/>
    </source>
</evidence>
<keyword evidence="4" id="KW-0472">Membrane</keyword>
<protein>
    <submittedName>
        <fullName evidence="6">GTPase</fullName>
    </submittedName>
</protein>
<dbReference type="Proteomes" id="UP000237194">
    <property type="component" value="Unassembled WGS sequence"/>
</dbReference>
<dbReference type="InterPro" id="IPR027417">
    <property type="entry name" value="P-loop_NTPase"/>
</dbReference>
<dbReference type="GO" id="GO:0005525">
    <property type="term" value="F:GTP binding"/>
    <property type="evidence" value="ECO:0007669"/>
    <property type="project" value="InterPro"/>
</dbReference>
<dbReference type="Pfam" id="PF05128">
    <property type="entry name" value="DUF697"/>
    <property type="match status" value="1"/>
</dbReference>
<evidence type="ECO:0000256" key="2">
    <source>
        <dbReference type="ARBA" id="ARBA00022692"/>
    </source>
</evidence>
<dbReference type="Pfam" id="PF01926">
    <property type="entry name" value="MMR_HSR1"/>
    <property type="match status" value="1"/>
</dbReference>
<accession>A0A2S3WIV9</accession>
<evidence type="ECO:0000259" key="5">
    <source>
        <dbReference type="Pfam" id="PF01926"/>
    </source>
</evidence>
<dbReference type="EMBL" id="MIND01000018">
    <property type="protein sequence ID" value="POF90862.1"/>
    <property type="molecule type" value="Genomic_DNA"/>
</dbReference>
<dbReference type="RefSeq" id="WP_103438630.1">
    <property type="nucleotide sequence ID" value="NZ_MIND01000018.1"/>
</dbReference>
<comment type="caution">
    <text evidence="6">The sequence shown here is derived from an EMBL/GenBank/DDBJ whole genome shotgun (WGS) entry which is preliminary data.</text>
</comment>
<comment type="subcellular location">
    <subcellularLocation>
        <location evidence="1">Membrane</location>
        <topology evidence="1">Multi-pass membrane protein</topology>
    </subcellularLocation>
</comment>
<evidence type="ECO:0000313" key="7">
    <source>
        <dbReference type="Proteomes" id="UP000237194"/>
    </source>
</evidence>
<reference evidence="6 7" key="1">
    <citation type="submission" date="2016-08" db="EMBL/GenBank/DDBJ databases">
        <authorList>
            <person name="Seilhamer J.J."/>
        </authorList>
    </citation>
    <scope>NUCLEOTIDE SEQUENCE [LARGE SCALE GENOMIC DNA]</scope>
    <source>
        <strain evidence="6 7">KT-27</strain>
    </source>
</reference>